<accession>A0A8J1TTW6</accession>
<dbReference type="PROSITE" id="PS00903">
    <property type="entry name" value="CYT_DCMP_DEAMINASES_1"/>
    <property type="match status" value="1"/>
</dbReference>
<dbReference type="GO" id="GO:0006152">
    <property type="term" value="P:purine nucleoside catabolic process"/>
    <property type="evidence" value="ECO:0007669"/>
    <property type="project" value="TreeGrafter"/>
</dbReference>
<dbReference type="OrthoDB" id="408702at2759"/>
<protein>
    <submittedName>
        <fullName evidence="1">Uncharacterized protein</fullName>
    </submittedName>
</protein>
<dbReference type="InterPro" id="IPR002125">
    <property type="entry name" value="CMP_dCMP_dom"/>
</dbReference>
<dbReference type="EMBL" id="CAIIXF020000007">
    <property type="protein sequence ID" value="CAH1790175.1"/>
    <property type="molecule type" value="Genomic_DNA"/>
</dbReference>
<dbReference type="PANTHER" id="PTHR11079:SF161">
    <property type="entry name" value="CMP_DCMP-TYPE DEAMINASE DOMAIN-CONTAINING PROTEIN"/>
    <property type="match status" value="1"/>
</dbReference>
<dbReference type="GO" id="GO:0008270">
    <property type="term" value="F:zinc ion binding"/>
    <property type="evidence" value="ECO:0007669"/>
    <property type="project" value="InterPro"/>
</dbReference>
<dbReference type="InterPro" id="IPR016193">
    <property type="entry name" value="Cytidine_deaminase-like"/>
</dbReference>
<gene>
    <name evidence="1" type="ORF">OFUS_LOCUS15422</name>
</gene>
<dbReference type="Proteomes" id="UP000749559">
    <property type="component" value="Unassembled WGS sequence"/>
</dbReference>
<reference evidence="1" key="1">
    <citation type="submission" date="2022-03" db="EMBL/GenBank/DDBJ databases">
        <authorList>
            <person name="Martin C."/>
        </authorList>
    </citation>
    <scope>NUCLEOTIDE SEQUENCE</scope>
</reference>
<dbReference type="Gene3D" id="3.40.140.10">
    <property type="entry name" value="Cytidine Deaminase, domain 2"/>
    <property type="match status" value="1"/>
</dbReference>
<dbReference type="PROSITE" id="PS51747">
    <property type="entry name" value="CYT_DCMP_DEAMINASES_2"/>
    <property type="match status" value="1"/>
</dbReference>
<dbReference type="GO" id="GO:0047974">
    <property type="term" value="F:guanosine deaminase activity"/>
    <property type="evidence" value="ECO:0007669"/>
    <property type="project" value="TreeGrafter"/>
</dbReference>
<sequence>MATNADAIHARFMERAIELSRLHAVERSDGAPFAAVIVKNGKIVGEGWNEVLKNNDPTAHGEVQAIKNACSNLNCNYLEGCVMYTSCEPCSMCASVVWYTRLEKVYYAATIDKLNNMADYSGLIKDLRVKPEERSTPYEHLKSLHKLGQDVLIEWSKVKSSDPMLQGRPY</sequence>
<organism evidence="1 2">
    <name type="scientific">Owenia fusiformis</name>
    <name type="common">Polychaete worm</name>
    <dbReference type="NCBI Taxonomy" id="6347"/>
    <lineage>
        <taxon>Eukaryota</taxon>
        <taxon>Metazoa</taxon>
        <taxon>Spiralia</taxon>
        <taxon>Lophotrochozoa</taxon>
        <taxon>Annelida</taxon>
        <taxon>Polychaeta</taxon>
        <taxon>Sedentaria</taxon>
        <taxon>Canalipalpata</taxon>
        <taxon>Sabellida</taxon>
        <taxon>Oweniida</taxon>
        <taxon>Oweniidae</taxon>
        <taxon>Owenia</taxon>
    </lineage>
</organism>
<name>A0A8J1TTW6_OWEFU</name>
<evidence type="ECO:0000313" key="2">
    <source>
        <dbReference type="Proteomes" id="UP000749559"/>
    </source>
</evidence>
<dbReference type="InterPro" id="IPR016192">
    <property type="entry name" value="APOBEC/CMP_deaminase_Zn-bd"/>
</dbReference>
<proteinExistence type="predicted"/>
<dbReference type="Pfam" id="PF00383">
    <property type="entry name" value="dCMP_cyt_deam_1"/>
    <property type="match status" value="1"/>
</dbReference>
<dbReference type="AlphaFoldDB" id="A0A8J1TTW6"/>
<dbReference type="CDD" id="cd01285">
    <property type="entry name" value="nucleoside_deaminase"/>
    <property type="match status" value="1"/>
</dbReference>
<keyword evidence="2" id="KW-1185">Reference proteome</keyword>
<dbReference type="SUPFAM" id="SSF53927">
    <property type="entry name" value="Cytidine deaminase-like"/>
    <property type="match status" value="1"/>
</dbReference>
<dbReference type="PANTHER" id="PTHR11079">
    <property type="entry name" value="CYTOSINE DEAMINASE FAMILY MEMBER"/>
    <property type="match status" value="1"/>
</dbReference>
<evidence type="ECO:0000313" key="1">
    <source>
        <dbReference type="EMBL" id="CAH1790175.1"/>
    </source>
</evidence>
<comment type="caution">
    <text evidence="1">The sequence shown here is derived from an EMBL/GenBank/DDBJ whole genome shotgun (WGS) entry which is preliminary data.</text>
</comment>